<dbReference type="RefSeq" id="WP_412708195.1">
    <property type="nucleotide sequence ID" value="NZ_BAABMM010000033.1"/>
</dbReference>
<proteinExistence type="predicted"/>
<evidence type="ECO:0000313" key="2">
    <source>
        <dbReference type="Proteomes" id="UP001628124"/>
    </source>
</evidence>
<evidence type="ECO:0000313" key="1">
    <source>
        <dbReference type="EMBL" id="GAA5252536.1"/>
    </source>
</evidence>
<organism evidence="1 2">
    <name type="scientific">Candidatus Rickettsia kedanie</name>
    <dbReference type="NCBI Taxonomy" id="3115352"/>
    <lineage>
        <taxon>Bacteria</taxon>
        <taxon>Pseudomonadati</taxon>
        <taxon>Pseudomonadota</taxon>
        <taxon>Alphaproteobacteria</taxon>
        <taxon>Rickettsiales</taxon>
        <taxon>Rickettsiaceae</taxon>
        <taxon>Rickettsieae</taxon>
        <taxon>Rickettsia</taxon>
        <taxon>spotted fever group</taxon>
    </lineage>
</organism>
<dbReference type="Proteomes" id="UP001628124">
    <property type="component" value="Unassembled WGS sequence"/>
</dbReference>
<protein>
    <submittedName>
        <fullName evidence="1">Uncharacterized protein</fullName>
    </submittedName>
</protein>
<gene>
    <name evidence="1" type="ORF">KNCP2_08240</name>
</gene>
<reference evidence="1 2" key="1">
    <citation type="journal article" date="2024" name="Microbiol. Immunol.">
        <title>Discovery of a novel spotted fever group Rickettsia, 'Candidatus Rickettsia kedanie,' in unfed larval chigger mites, Leptotrombidium scutellare.</title>
        <authorList>
            <person name="Ogawa M."/>
            <person name="Matsutani M."/>
            <person name="Katayama T."/>
            <person name="Takada N."/>
            <person name="Noda S."/>
            <person name="Takahashi M."/>
            <person name="Kageyama D."/>
            <person name="Hanaoka N."/>
            <person name="Ebihara H."/>
        </authorList>
    </citation>
    <scope>NUCLEOTIDE SEQUENCE [LARGE SCALE GENOMIC DNA]</scope>
    <source>
        <strain evidence="1 2">KNCP2-13</strain>
    </source>
</reference>
<keyword evidence="2" id="KW-1185">Reference proteome</keyword>
<comment type="caution">
    <text evidence="1">The sequence shown here is derived from an EMBL/GenBank/DDBJ whole genome shotgun (WGS) entry which is preliminary data.</text>
</comment>
<name>A0ABP9TV62_9RICK</name>
<accession>A0ABP9TV62</accession>
<dbReference type="EMBL" id="BAABMM010000033">
    <property type="protein sequence ID" value="GAA5252536.1"/>
    <property type="molecule type" value="Genomic_DNA"/>
</dbReference>
<sequence length="47" mass="5307">MPKEKDIYVAKNEAMIKSFPISCDGVVDHITVKVQATAYKRTLLKLL</sequence>